<keyword evidence="3" id="KW-1185">Reference proteome</keyword>
<dbReference type="Proteomes" id="UP000186817">
    <property type="component" value="Unassembled WGS sequence"/>
</dbReference>
<evidence type="ECO:0000256" key="1">
    <source>
        <dbReference type="SAM" id="MobiDB-lite"/>
    </source>
</evidence>
<proteinExistence type="predicted"/>
<name>A0A1Q9F313_SYMMI</name>
<protein>
    <submittedName>
        <fullName evidence="2">Cathelicidin-B1</fullName>
    </submittedName>
</protein>
<feature type="compositionally biased region" description="Basic and acidic residues" evidence="1">
    <location>
        <begin position="85"/>
        <end position="101"/>
    </location>
</feature>
<organism evidence="2 3">
    <name type="scientific">Symbiodinium microadriaticum</name>
    <name type="common">Dinoflagellate</name>
    <name type="synonym">Zooxanthella microadriatica</name>
    <dbReference type="NCBI Taxonomy" id="2951"/>
    <lineage>
        <taxon>Eukaryota</taxon>
        <taxon>Sar</taxon>
        <taxon>Alveolata</taxon>
        <taxon>Dinophyceae</taxon>
        <taxon>Suessiales</taxon>
        <taxon>Symbiodiniaceae</taxon>
        <taxon>Symbiodinium</taxon>
    </lineage>
</organism>
<evidence type="ECO:0000313" key="3">
    <source>
        <dbReference type="Proteomes" id="UP000186817"/>
    </source>
</evidence>
<feature type="compositionally biased region" description="Low complexity" evidence="1">
    <location>
        <begin position="11"/>
        <end position="23"/>
    </location>
</feature>
<gene>
    <name evidence="2" type="primary">CATHB1</name>
    <name evidence="2" type="ORF">AK812_SmicGene1827</name>
</gene>
<dbReference type="EMBL" id="LSRX01000020">
    <property type="protein sequence ID" value="OLQ14036.1"/>
    <property type="molecule type" value="Genomic_DNA"/>
</dbReference>
<accession>A0A1Q9F313</accession>
<dbReference type="OrthoDB" id="443712at2759"/>
<feature type="region of interest" description="Disordered" evidence="1">
    <location>
        <begin position="1"/>
        <end position="32"/>
    </location>
</feature>
<feature type="compositionally biased region" description="Basic and acidic residues" evidence="1">
    <location>
        <begin position="123"/>
        <end position="302"/>
    </location>
</feature>
<feature type="region of interest" description="Disordered" evidence="1">
    <location>
        <begin position="529"/>
        <end position="563"/>
    </location>
</feature>
<feature type="region of interest" description="Disordered" evidence="1">
    <location>
        <begin position="592"/>
        <end position="641"/>
    </location>
</feature>
<dbReference type="AlphaFoldDB" id="A0A1Q9F313"/>
<feature type="compositionally biased region" description="Acidic residues" evidence="1">
    <location>
        <begin position="612"/>
        <end position="641"/>
    </location>
</feature>
<sequence length="877" mass="92262">MGRGSGKGKAAKGANATAAASRGEASDVSIETQPRHYTYLGKLLDESGAAVHSANGKLALKGAGKLQDGGKPSSEDVPKGGGKHPGKDSAGKSKGREKDDESSGASDTKGTGKAAGKVGGKSTGKDGGKSTGKEGGKSAGKDGGKSPGKDGGKSPGKDGGKSTGKDGGKSPGKDGGKSTGKDGGKSPGKDGGKSTGKDGGKSAGKDGGKSAGKDGGKSPGKDGGKSAGKDGGKSPGKDGGKSTGKDGGKSPGKDGGKSPGKDGGKPSGKDGGKSPGKDGGKSPGKDGGKPPGKDGGKTKSPEATEPGSGKGRGPAADAEPQTPPPRIGSTAGLPSPNTGTPPTPPAKGKKGKGKSKAVTEEQAAGTGPEGKGAKKLGWDGSDHAVVRKVSFDDSGPADRSFGKIPGCRLRVMARELTDEEREQIQALSGPKDIPLQQRKALNEKLRFEFLKAFLLDKDLSTIVVEPYYEELSESKEKEVFEELPLCIIKERYEKVEGGANINRVGSKTKASMEASANKAERAAIAETLQGKVAGMHKPTALTVTKENKGQGKNKRKKELTEEEIEKKNFDKDLQSIQGMIFKSEPFENCKAAEKRKREKKAEEEQKKKQQEEADGQDGDDDEYEEGDEEDEMDNGGEEDWPNDAEAAAQKLVMIDVVLFDQHCPTWGALNMKMPTAREVALFNIIFYYHMKSLEDDLVQYWHELSETAWFRQHPSPTPDIVYRFGYTGTVQTSNLRVLCNASTYGPGSDDAITDQRYEYAVSFRQLPQGSLGNIEVVIQCSQITCHRDGNWLGNGSPDNSSASLTPYKPISSSFERLISSPGAEDFQAVHGARVLIGTATCDFEAYYMLYRAAYNRLSEESLDWGVTRIYQWTTEFM</sequence>
<reference evidence="2 3" key="1">
    <citation type="submission" date="2016-02" db="EMBL/GenBank/DDBJ databases">
        <title>Genome analysis of coral dinoflagellate symbionts highlights evolutionary adaptations to a symbiotic lifestyle.</title>
        <authorList>
            <person name="Aranda M."/>
            <person name="Li Y."/>
            <person name="Liew Y.J."/>
            <person name="Baumgarten S."/>
            <person name="Simakov O."/>
            <person name="Wilson M."/>
            <person name="Piel J."/>
            <person name="Ashoor H."/>
            <person name="Bougouffa S."/>
            <person name="Bajic V.B."/>
            <person name="Ryu T."/>
            <person name="Ravasi T."/>
            <person name="Bayer T."/>
            <person name="Micklem G."/>
            <person name="Kim H."/>
            <person name="Bhak J."/>
            <person name="Lajeunesse T.C."/>
            <person name="Voolstra C.R."/>
        </authorList>
    </citation>
    <scope>NUCLEOTIDE SEQUENCE [LARGE SCALE GENOMIC DNA]</scope>
    <source>
        <strain evidence="2 3">CCMP2467</strain>
    </source>
</reference>
<comment type="caution">
    <text evidence="2">The sequence shown here is derived from an EMBL/GenBank/DDBJ whole genome shotgun (WGS) entry which is preliminary data.</text>
</comment>
<dbReference type="OMA" id="DEYEYHE"/>
<evidence type="ECO:0000313" key="2">
    <source>
        <dbReference type="EMBL" id="OLQ14036.1"/>
    </source>
</evidence>
<feature type="region of interest" description="Disordered" evidence="1">
    <location>
        <begin position="62"/>
        <end position="379"/>
    </location>
</feature>
<feature type="compositionally biased region" description="Low complexity" evidence="1">
    <location>
        <begin position="104"/>
        <end position="116"/>
    </location>
</feature>
<feature type="compositionally biased region" description="Basic and acidic residues" evidence="1">
    <location>
        <begin position="599"/>
        <end position="611"/>
    </location>
</feature>